<reference evidence="3" key="1">
    <citation type="submission" date="2018-12" db="EMBL/GenBank/DDBJ databases">
        <title>Tengunoibacter tsumagoiensis gen. nov., sp. nov., Dictyobacter kobayashii sp. nov., D. alpinus sp. nov., and D. joshuensis sp. nov. and description of Dictyobacteraceae fam. nov. within the order Ktedonobacterales isolated from Tengu-no-mugimeshi.</title>
        <authorList>
            <person name="Wang C.M."/>
            <person name="Zheng Y."/>
            <person name="Sakai Y."/>
            <person name="Toyoda A."/>
            <person name="Minakuchi Y."/>
            <person name="Abe K."/>
            <person name="Yokota A."/>
            <person name="Yabe S."/>
        </authorList>
    </citation>
    <scope>NUCLEOTIDE SEQUENCE [LARGE SCALE GENOMIC DNA]</scope>
    <source>
        <strain evidence="3">Uno11</strain>
    </source>
</reference>
<keyword evidence="2" id="KW-0808">Transferase</keyword>
<dbReference type="InterPro" id="IPR000182">
    <property type="entry name" value="GNAT_dom"/>
</dbReference>
<evidence type="ECO:0000313" key="2">
    <source>
        <dbReference type="EMBL" id="GCE23738.1"/>
    </source>
</evidence>
<name>A0A402AXC0_9CHLR</name>
<sequence length="164" mass="18937">MGYLIRPIETSDYVPIIQVVDAWWDNRPMASMLPRLFFLHFQKSSFLIEDNGERIGFLIGFRSQTYPNQAYIHFVGVDPRYRGHGIGRLLYLRFFTLMREWGCSEVHSVTSPQNTGSIAFHQRMGFLIEPGDAERNGLPVTTNYDGRGGARVLFRKVLNSKENF</sequence>
<dbReference type="PANTHER" id="PTHR43072">
    <property type="entry name" value="N-ACETYLTRANSFERASE"/>
    <property type="match status" value="1"/>
</dbReference>
<dbReference type="EMBL" id="BIFS01000002">
    <property type="protein sequence ID" value="GCE23738.1"/>
    <property type="molecule type" value="Genomic_DNA"/>
</dbReference>
<dbReference type="SUPFAM" id="SSF55729">
    <property type="entry name" value="Acyl-CoA N-acyltransferases (Nat)"/>
    <property type="match status" value="1"/>
</dbReference>
<evidence type="ECO:0000259" key="1">
    <source>
        <dbReference type="PROSITE" id="PS51186"/>
    </source>
</evidence>
<dbReference type="CDD" id="cd04301">
    <property type="entry name" value="NAT_SF"/>
    <property type="match status" value="1"/>
</dbReference>
<dbReference type="AlphaFoldDB" id="A0A402AXC0"/>
<dbReference type="PANTHER" id="PTHR43072:SF36">
    <property type="entry name" value="RIBOSOMAL-PROTEIN-ALANINE ACETYLTRANSFERASE"/>
    <property type="match status" value="1"/>
</dbReference>
<accession>A0A402AXC0</accession>
<dbReference type="PIRSF" id="PIRSF037663">
    <property type="entry name" value="Acetyltransf_GNAT_prd"/>
    <property type="match status" value="1"/>
</dbReference>
<keyword evidence="3" id="KW-1185">Reference proteome</keyword>
<dbReference type="Proteomes" id="UP000287188">
    <property type="component" value="Unassembled WGS sequence"/>
</dbReference>
<dbReference type="PROSITE" id="PS51186">
    <property type="entry name" value="GNAT"/>
    <property type="match status" value="1"/>
</dbReference>
<proteinExistence type="predicted"/>
<dbReference type="Gene3D" id="3.40.630.30">
    <property type="match status" value="1"/>
</dbReference>
<comment type="caution">
    <text evidence="2">The sequence shown here is derived from an EMBL/GenBank/DDBJ whole genome shotgun (WGS) entry which is preliminary data.</text>
</comment>
<dbReference type="FunFam" id="3.40.630.30:FF:000133">
    <property type="entry name" value="Acetyltransferase, GNAT family"/>
    <property type="match status" value="1"/>
</dbReference>
<feature type="domain" description="N-acetyltransferase" evidence="1">
    <location>
        <begin position="3"/>
        <end position="159"/>
    </location>
</feature>
<evidence type="ECO:0000313" key="3">
    <source>
        <dbReference type="Proteomes" id="UP000287188"/>
    </source>
</evidence>
<dbReference type="Pfam" id="PF00583">
    <property type="entry name" value="Acetyltransf_1"/>
    <property type="match status" value="1"/>
</dbReference>
<dbReference type="GO" id="GO:0016747">
    <property type="term" value="F:acyltransferase activity, transferring groups other than amino-acyl groups"/>
    <property type="evidence" value="ECO:0007669"/>
    <property type="project" value="InterPro"/>
</dbReference>
<organism evidence="2 3">
    <name type="scientific">Dictyobacter kobayashii</name>
    <dbReference type="NCBI Taxonomy" id="2014872"/>
    <lineage>
        <taxon>Bacteria</taxon>
        <taxon>Bacillati</taxon>
        <taxon>Chloroflexota</taxon>
        <taxon>Ktedonobacteria</taxon>
        <taxon>Ktedonobacterales</taxon>
        <taxon>Dictyobacteraceae</taxon>
        <taxon>Dictyobacter</taxon>
    </lineage>
</organism>
<dbReference type="InterPro" id="IPR016181">
    <property type="entry name" value="Acyl_CoA_acyltransferase"/>
</dbReference>
<gene>
    <name evidence="2" type="ORF">KDK_75380</name>
</gene>
<dbReference type="OrthoDB" id="8593648at2"/>
<protein>
    <submittedName>
        <fullName evidence="2">N-acetyltransferase</fullName>
    </submittedName>
</protein>
<dbReference type="RefSeq" id="WP_126557109.1">
    <property type="nucleotide sequence ID" value="NZ_BIFS01000002.1"/>
</dbReference>
<dbReference type="InterPro" id="IPR017255">
    <property type="entry name" value="AcTrfase_GNAT_prd"/>
</dbReference>